<organism evidence="1">
    <name type="scientific">bioreactor metagenome</name>
    <dbReference type="NCBI Taxonomy" id="1076179"/>
    <lineage>
        <taxon>unclassified sequences</taxon>
        <taxon>metagenomes</taxon>
        <taxon>ecological metagenomes</taxon>
    </lineage>
</organism>
<evidence type="ECO:0000313" key="1">
    <source>
        <dbReference type="EMBL" id="MPN34797.1"/>
    </source>
</evidence>
<protein>
    <submittedName>
        <fullName evidence="1">Uncharacterized protein</fullName>
    </submittedName>
</protein>
<sequence length="155" mass="15670">MLAARVESTARRGAPVVFKHGAALGQHGLLKVVFGHLPAHPAEKLPNALGGGLIEHQLLAKGLCQHVFGQIVAGGAKAAGGDDNVRPALGNVHSGPQSGGVVPHHGVVKDVDAQGGKLPGEHLRVGVGDVAQQQLGAYGDEFGGVCHGCRTTLST</sequence>
<name>A0A645H6Y4_9ZZZZ</name>
<reference evidence="1" key="1">
    <citation type="submission" date="2019-08" db="EMBL/GenBank/DDBJ databases">
        <authorList>
            <person name="Kucharzyk K."/>
            <person name="Murdoch R.W."/>
            <person name="Higgins S."/>
            <person name="Loffler F."/>
        </authorList>
    </citation>
    <scope>NUCLEOTIDE SEQUENCE</scope>
</reference>
<dbReference type="AlphaFoldDB" id="A0A645H6Y4"/>
<dbReference type="EMBL" id="VSSQ01088024">
    <property type="protein sequence ID" value="MPN34797.1"/>
    <property type="molecule type" value="Genomic_DNA"/>
</dbReference>
<accession>A0A645H6Y4</accession>
<comment type="caution">
    <text evidence="1">The sequence shown here is derived from an EMBL/GenBank/DDBJ whole genome shotgun (WGS) entry which is preliminary data.</text>
</comment>
<proteinExistence type="predicted"/>
<gene>
    <name evidence="1" type="ORF">SDC9_182291</name>
</gene>